<dbReference type="EMBL" id="JYDV01002220">
    <property type="protein sequence ID" value="KRY98071.1"/>
    <property type="molecule type" value="Genomic_DNA"/>
</dbReference>
<dbReference type="Proteomes" id="UP000054826">
    <property type="component" value="Unassembled WGS sequence"/>
</dbReference>
<gene>
    <name evidence="2" type="ORF">T4C_12491</name>
</gene>
<dbReference type="AlphaFoldDB" id="A0A0V1GIJ7"/>
<keyword evidence="1" id="KW-1133">Transmembrane helix</keyword>
<keyword evidence="1" id="KW-0812">Transmembrane</keyword>
<accession>A0A0V1GIJ7</accession>
<reference evidence="2 3" key="1">
    <citation type="submission" date="2015-01" db="EMBL/GenBank/DDBJ databases">
        <title>Evolution of Trichinella species and genotypes.</title>
        <authorList>
            <person name="Korhonen P.K."/>
            <person name="Edoardo P."/>
            <person name="Giuseppe L.R."/>
            <person name="Gasser R.B."/>
        </authorList>
    </citation>
    <scope>NUCLEOTIDE SEQUENCE [LARGE SCALE GENOMIC DNA]</scope>
    <source>
        <strain evidence="2">ISS176</strain>
    </source>
</reference>
<protein>
    <submittedName>
        <fullName evidence="2">Uncharacterized protein</fullName>
    </submittedName>
</protein>
<comment type="caution">
    <text evidence="2">The sequence shown here is derived from an EMBL/GenBank/DDBJ whole genome shotgun (WGS) entry which is preliminary data.</text>
</comment>
<evidence type="ECO:0000313" key="2">
    <source>
        <dbReference type="EMBL" id="KRY98071.1"/>
    </source>
</evidence>
<organism evidence="2 3">
    <name type="scientific">Trichinella pseudospiralis</name>
    <name type="common">Parasitic roundworm</name>
    <dbReference type="NCBI Taxonomy" id="6337"/>
    <lineage>
        <taxon>Eukaryota</taxon>
        <taxon>Metazoa</taxon>
        <taxon>Ecdysozoa</taxon>
        <taxon>Nematoda</taxon>
        <taxon>Enoplea</taxon>
        <taxon>Dorylaimia</taxon>
        <taxon>Trichinellida</taxon>
        <taxon>Trichinellidae</taxon>
        <taxon>Trichinella</taxon>
    </lineage>
</organism>
<evidence type="ECO:0000256" key="1">
    <source>
        <dbReference type="SAM" id="Phobius"/>
    </source>
</evidence>
<name>A0A0V1GIJ7_TRIPS</name>
<proteinExistence type="predicted"/>
<sequence>MQPELATLAKNGEKPFFTIWTFFDCYVFILVNYCVLEAFSKYKSVVVE</sequence>
<evidence type="ECO:0000313" key="3">
    <source>
        <dbReference type="Proteomes" id="UP000054826"/>
    </source>
</evidence>
<feature type="transmembrane region" description="Helical" evidence="1">
    <location>
        <begin position="17"/>
        <end position="36"/>
    </location>
</feature>
<keyword evidence="1" id="KW-0472">Membrane</keyword>